<feature type="coiled-coil region" evidence="1">
    <location>
        <begin position="35"/>
        <end position="90"/>
    </location>
</feature>
<organism evidence="2 3">
    <name type="scientific">Hymenobacter glaciei</name>
    <dbReference type="NCBI Taxonomy" id="877209"/>
    <lineage>
        <taxon>Bacteria</taxon>
        <taxon>Pseudomonadati</taxon>
        <taxon>Bacteroidota</taxon>
        <taxon>Cytophagia</taxon>
        <taxon>Cytophagales</taxon>
        <taxon>Hymenobacteraceae</taxon>
        <taxon>Hymenobacter</taxon>
    </lineage>
</organism>
<evidence type="ECO:0000313" key="3">
    <source>
        <dbReference type="Proteomes" id="UP001501469"/>
    </source>
</evidence>
<dbReference type="EMBL" id="BAABDK010000025">
    <property type="protein sequence ID" value="GAA4042682.1"/>
    <property type="molecule type" value="Genomic_DNA"/>
</dbReference>
<evidence type="ECO:0000256" key="1">
    <source>
        <dbReference type="SAM" id="Coils"/>
    </source>
</evidence>
<name>A0ABP7UGU6_9BACT</name>
<accession>A0ABP7UGU6</accession>
<keyword evidence="1" id="KW-0175">Coiled coil</keyword>
<evidence type="ECO:0000313" key="2">
    <source>
        <dbReference type="EMBL" id="GAA4042682.1"/>
    </source>
</evidence>
<sequence>MGQFGREVWRSADEPFFHLTIYPTMAYSVNLLTTVAECDAALAAADSELRDLQHREENLDYARENTTESATEVQAEMASLTAEISALNSIIPTLADGTRARKNNEINLRRANNRQAILNDKQDLRGPVALLIRELGLAKVQAQITETNAFKAAVTARKAAL</sequence>
<reference evidence="3" key="1">
    <citation type="journal article" date="2019" name="Int. J. Syst. Evol. Microbiol.">
        <title>The Global Catalogue of Microorganisms (GCM) 10K type strain sequencing project: providing services to taxonomists for standard genome sequencing and annotation.</title>
        <authorList>
            <consortium name="The Broad Institute Genomics Platform"/>
            <consortium name="The Broad Institute Genome Sequencing Center for Infectious Disease"/>
            <person name="Wu L."/>
            <person name="Ma J."/>
        </authorList>
    </citation>
    <scope>NUCLEOTIDE SEQUENCE [LARGE SCALE GENOMIC DNA]</scope>
    <source>
        <strain evidence="3">JCM 17225</strain>
    </source>
</reference>
<gene>
    <name evidence="2" type="ORF">GCM10022409_30780</name>
</gene>
<proteinExistence type="predicted"/>
<dbReference type="Proteomes" id="UP001501469">
    <property type="component" value="Unassembled WGS sequence"/>
</dbReference>
<protein>
    <submittedName>
        <fullName evidence="2">Uncharacterized protein</fullName>
    </submittedName>
</protein>
<comment type="caution">
    <text evidence="2">The sequence shown here is derived from an EMBL/GenBank/DDBJ whole genome shotgun (WGS) entry which is preliminary data.</text>
</comment>
<keyword evidence="3" id="KW-1185">Reference proteome</keyword>